<proteinExistence type="inferred from homology"/>
<evidence type="ECO:0000313" key="7">
    <source>
        <dbReference type="Proteomes" id="UP000029385"/>
    </source>
</evidence>
<evidence type="ECO:0000256" key="5">
    <source>
        <dbReference type="RuleBase" id="RU003322"/>
    </source>
</evidence>
<reference evidence="6 7" key="1">
    <citation type="submission" date="2013-09" db="EMBL/GenBank/DDBJ databases">
        <title>Genome sequencing of Arenimonas oryziterrae.</title>
        <authorList>
            <person name="Chen F."/>
            <person name="Wang G."/>
        </authorList>
    </citation>
    <scope>NUCLEOTIDE SEQUENCE [LARGE SCALE GENOMIC DNA]</scope>
    <source>
        <strain evidence="6 7">YC6267</strain>
    </source>
</reference>
<dbReference type="InterPro" id="IPR018181">
    <property type="entry name" value="Heat_shock_70_CS"/>
</dbReference>
<dbReference type="Gene3D" id="2.60.34.10">
    <property type="entry name" value="Substrate Binding Domain Of DNAk, Chain A, domain 1"/>
    <property type="match status" value="1"/>
</dbReference>
<keyword evidence="4" id="KW-0143">Chaperone</keyword>
<dbReference type="OrthoDB" id="9766019at2"/>
<gene>
    <name evidence="6" type="ORF">N789_04045</name>
</gene>
<dbReference type="STRING" id="1121015.GCA_000420545_00082"/>
<dbReference type="Pfam" id="PF00012">
    <property type="entry name" value="HSP70"/>
    <property type="match status" value="2"/>
</dbReference>
<dbReference type="Gene3D" id="3.90.640.10">
    <property type="entry name" value="Actin, Chain A, domain 4"/>
    <property type="match status" value="1"/>
</dbReference>
<dbReference type="RefSeq" id="WP_022967758.1">
    <property type="nucleotide sequence ID" value="NZ_ATVD01000001.1"/>
</dbReference>
<dbReference type="PROSITE" id="PS01036">
    <property type="entry name" value="HSP70_3"/>
    <property type="match status" value="1"/>
</dbReference>
<dbReference type="PROSITE" id="PS00329">
    <property type="entry name" value="HSP70_2"/>
    <property type="match status" value="1"/>
</dbReference>
<dbReference type="PANTHER" id="PTHR19375">
    <property type="entry name" value="HEAT SHOCK PROTEIN 70KDA"/>
    <property type="match status" value="1"/>
</dbReference>
<evidence type="ECO:0000256" key="2">
    <source>
        <dbReference type="ARBA" id="ARBA00022741"/>
    </source>
</evidence>
<name>A0A091APZ8_9GAMM</name>
<comment type="similarity">
    <text evidence="1 5">Belongs to the heat shock protein 70 family.</text>
</comment>
<dbReference type="PATRIC" id="fig|1121015.4.peg.2490"/>
<dbReference type="Proteomes" id="UP000029385">
    <property type="component" value="Unassembled WGS sequence"/>
</dbReference>
<dbReference type="PRINTS" id="PR00301">
    <property type="entry name" value="HEATSHOCK70"/>
</dbReference>
<dbReference type="SUPFAM" id="SSF100920">
    <property type="entry name" value="Heat shock protein 70kD (HSP70), peptide-binding domain"/>
    <property type="match status" value="1"/>
</dbReference>
<keyword evidence="2 5" id="KW-0547">Nucleotide-binding</keyword>
<evidence type="ECO:0000256" key="3">
    <source>
        <dbReference type="ARBA" id="ARBA00022840"/>
    </source>
</evidence>
<organism evidence="6 7">
    <name type="scientific">Arenimonas oryziterrae DSM 21050 = YC6267</name>
    <dbReference type="NCBI Taxonomy" id="1121015"/>
    <lineage>
        <taxon>Bacteria</taxon>
        <taxon>Pseudomonadati</taxon>
        <taxon>Pseudomonadota</taxon>
        <taxon>Gammaproteobacteria</taxon>
        <taxon>Lysobacterales</taxon>
        <taxon>Lysobacteraceae</taxon>
        <taxon>Arenimonas</taxon>
    </lineage>
</organism>
<dbReference type="eggNOG" id="COG0443">
    <property type="taxonomic scope" value="Bacteria"/>
</dbReference>
<comment type="caution">
    <text evidence="6">The sequence shown here is derived from an EMBL/GenBank/DDBJ whole genome shotgun (WGS) entry which is preliminary data.</text>
</comment>
<evidence type="ECO:0000256" key="4">
    <source>
        <dbReference type="ARBA" id="ARBA00023186"/>
    </source>
</evidence>
<dbReference type="Gene3D" id="3.30.420.40">
    <property type="match status" value="2"/>
</dbReference>
<evidence type="ECO:0000313" key="6">
    <source>
        <dbReference type="EMBL" id="KFN41064.1"/>
    </source>
</evidence>
<dbReference type="PROSITE" id="PS00297">
    <property type="entry name" value="HSP70_1"/>
    <property type="match status" value="1"/>
</dbReference>
<evidence type="ECO:0008006" key="8">
    <source>
        <dbReference type="Google" id="ProtNLM"/>
    </source>
</evidence>
<dbReference type="SUPFAM" id="SSF53067">
    <property type="entry name" value="Actin-like ATPase domain"/>
    <property type="match status" value="2"/>
</dbReference>
<protein>
    <recommendedName>
        <fullName evidence="8">Molecular chaperone HscC</fullName>
    </recommendedName>
</protein>
<dbReference type="FunFam" id="3.30.420.40:FF:000071">
    <property type="entry name" value="Molecular chaperone DnaK"/>
    <property type="match status" value="1"/>
</dbReference>
<dbReference type="AlphaFoldDB" id="A0A091APZ8"/>
<evidence type="ECO:0000256" key="1">
    <source>
        <dbReference type="ARBA" id="ARBA00007381"/>
    </source>
</evidence>
<keyword evidence="7" id="KW-1185">Reference proteome</keyword>
<dbReference type="GO" id="GO:0005524">
    <property type="term" value="F:ATP binding"/>
    <property type="evidence" value="ECO:0007669"/>
    <property type="project" value="UniProtKB-KW"/>
</dbReference>
<dbReference type="GO" id="GO:0140662">
    <property type="term" value="F:ATP-dependent protein folding chaperone"/>
    <property type="evidence" value="ECO:0007669"/>
    <property type="project" value="InterPro"/>
</dbReference>
<dbReference type="InterPro" id="IPR013126">
    <property type="entry name" value="Hsp_70_fam"/>
</dbReference>
<keyword evidence="3 5" id="KW-0067">ATP-binding</keyword>
<dbReference type="EMBL" id="AVCI01000045">
    <property type="protein sequence ID" value="KFN41064.1"/>
    <property type="molecule type" value="Genomic_DNA"/>
</dbReference>
<accession>A0A091APZ8</accession>
<dbReference type="InterPro" id="IPR043129">
    <property type="entry name" value="ATPase_NBD"/>
</dbReference>
<sequence>MLVGIDLGTTHSLIGVYGPDGPRLIPNALGEFLTPSAISVDPDGTVLVGRAARDRLVTQPGNSVAAFKRWMGTPRETRLGKKSFRPEELSALVLRSLVADAEAHLGEKITEAVISVPAYFGDAQRKATRAAGELAGLRVERLINEPTAAALAYGLQERLSGSTFIVLDLGGGTFDVSILEIFDGVMQVHASAGDNHLGGEDFLELMLQACCADWQLKPESLAPPLRAQLLSKLERAKRQLTGKGDVAIEAEIDGQTREWRLGSERFEALAEPLVQRLRQPIERAMRDAKLRPDQLNEILLVGGASRMPVVARLVARMLGRLPMRHVDPDQAIALGACVAAGMKARDAALEEIVMTDVCPYTLGVEISRRDADGRITPGVFSPIIERNCSVPVSRAETYQPMQANQTLLELNVFQGESPLVANNIRLGQLQIKLPPKREPTDNIVEVRFTYDVNGVLQVEATVLSTGGKHELILQQNAGVLTQAEIRSRLDSLAALKVHPRDHQENLALIARADRLYAESLGATREQVQQWLVQFIAELDRQDMASIARHRQDFSAALDALEASFDE</sequence>
<dbReference type="InterPro" id="IPR029047">
    <property type="entry name" value="HSP70_peptide-bd_sf"/>
</dbReference>